<evidence type="ECO:0008006" key="7">
    <source>
        <dbReference type="Google" id="ProtNLM"/>
    </source>
</evidence>
<organism evidence="6">
    <name type="scientific">bioreactor metagenome</name>
    <dbReference type="NCBI Taxonomy" id="1076179"/>
    <lineage>
        <taxon>unclassified sequences</taxon>
        <taxon>metagenomes</taxon>
        <taxon>ecological metagenomes</taxon>
    </lineage>
</organism>
<evidence type="ECO:0000256" key="4">
    <source>
        <dbReference type="ARBA" id="ARBA00023136"/>
    </source>
</evidence>
<reference evidence="6" key="1">
    <citation type="submission" date="2019-08" db="EMBL/GenBank/DDBJ databases">
        <authorList>
            <person name="Kucharzyk K."/>
            <person name="Murdoch R.W."/>
            <person name="Higgins S."/>
            <person name="Loffler F."/>
        </authorList>
    </citation>
    <scope>NUCLEOTIDE SEQUENCE</scope>
</reference>
<name>A0A645HAT2_9ZZZZ</name>
<evidence type="ECO:0000256" key="2">
    <source>
        <dbReference type="ARBA" id="ARBA00022692"/>
    </source>
</evidence>
<comment type="subcellular location">
    <subcellularLocation>
        <location evidence="1">Membrane</location>
        <topology evidence="1">Multi-pass membrane protein</topology>
    </subcellularLocation>
</comment>
<evidence type="ECO:0000256" key="3">
    <source>
        <dbReference type="ARBA" id="ARBA00022989"/>
    </source>
</evidence>
<keyword evidence="3 5" id="KW-1133">Transmembrane helix</keyword>
<feature type="transmembrane region" description="Helical" evidence="5">
    <location>
        <begin position="12"/>
        <end position="31"/>
    </location>
</feature>
<sequence length="62" mass="7068">MIAIYGGGNWCVKWLLIGGVLYTVGAIIYGIGSKKKYFHFVFHWFVLAGSIAHFFAIYFYVL</sequence>
<feature type="transmembrane region" description="Helical" evidence="5">
    <location>
        <begin position="37"/>
        <end position="61"/>
    </location>
</feature>
<evidence type="ECO:0000313" key="6">
    <source>
        <dbReference type="EMBL" id="MPN35626.1"/>
    </source>
</evidence>
<dbReference type="InterPro" id="IPR004254">
    <property type="entry name" value="AdipoR/HlyIII-related"/>
</dbReference>
<dbReference type="AlphaFoldDB" id="A0A645HAT2"/>
<protein>
    <recommendedName>
        <fullName evidence="7">Hemolysin-III related</fullName>
    </recommendedName>
</protein>
<dbReference type="EMBL" id="VSSQ01089341">
    <property type="protein sequence ID" value="MPN35626.1"/>
    <property type="molecule type" value="Genomic_DNA"/>
</dbReference>
<keyword evidence="4 5" id="KW-0472">Membrane</keyword>
<evidence type="ECO:0000256" key="5">
    <source>
        <dbReference type="SAM" id="Phobius"/>
    </source>
</evidence>
<comment type="caution">
    <text evidence="6">The sequence shown here is derived from an EMBL/GenBank/DDBJ whole genome shotgun (WGS) entry which is preliminary data.</text>
</comment>
<proteinExistence type="predicted"/>
<keyword evidence="2 5" id="KW-0812">Transmembrane</keyword>
<gene>
    <name evidence="6" type="ORF">SDC9_183124</name>
</gene>
<dbReference type="Pfam" id="PF03006">
    <property type="entry name" value="HlyIII"/>
    <property type="match status" value="1"/>
</dbReference>
<accession>A0A645HAT2</accession>
<evidence type="ECO:0000256" key="1">
    <source>
        <dbReference type="ARBA" id="ARBA00004141"/>
    </source>
</evidence>
<dbReference type="GO" id="GO:0016020">
    <property type="term" value="C:membrane"/>
    <property type="evidence" value="ECO:0007669"/>
    <property type="project" value="UniProtKB-SubCell"/>
</dbReference>